<dbReference type="RefSeq" id="XP_060413751.1">
    <property type="nucleotide sequence ID" value="XM_060560083.1"/>
</dbReference>
<accession>A0AAD8V5I0</accession>
<protein>
    <recommendedName>
        <fullName evidence="2">HpcH/HpaI aldolase/citrate lyase domain-containing protein</fullName>
    </recommendedName>
</protein>
<name>A0AAD8V5I0_9PEZI</name>
<evidence type="ECO:0000313" key="3">
    <source>
        <dbReference type="EMBL" id="KAK1590253.1"/>
    </source>
</evidence>
<dbReference type="Pfam" id="PF03328">
    <property type="entry name" value="HpcH_HpaI"/>
    <property type="match status" value="1"/>
</dbReference>
<evidence type="ECO:0000256" key="1">
    <source>
        <dbReference type="ARBA" id="ARBA00022723"/>
    </source>
</evidence>
<gene>
    <name evidence="3" type="ORF">LY79DRAFT_580188</name>
</gene>
<proteinExistence type="predicted"/>
<dbReference type="GO" id="GO:0003824">
    <property type="term" value="F:catalytic activity"/>
    <property type="evidence" value="ECO:0007669"/>
    <property type="project" value="InterPro"/>
</dbReference>
<reference evidence="3" key="1">
    <citation type="submission" date="2021-06" db="EMBL/GenBank/DDBJ databases">
        <title>Comparative genomics, transcriptomics and evolutionary studies reveal genomic signatures of adaptation to plant cell wall in hemibiotrophic fungi.</title>
        <authorList>
            <consortium name="DOE Joint Genome Institute"/>
            <person name="Baroncelli R."/>
            <person name="Diaz J.F."/>
            <person name="Benocci T."/>
            <person name="Peng M."/>
            <person name="Battaglia E."/>
            <person name="Haridas S."/>
            <person name="Andreopoulos W."/>
            <person name="Labutti K."/>
            <person name="Pangilinan J."/>
            <person name="Floch G.L."/>
            <person name="Makela M.R."/>
            <person name="Henrissat B."/>
            <person name="Grigoriev I.V."/>
            <person name="Crouch J.A."/>
            <person name="De Vries R.P."/>
            <person name="Sukno S.A."/>
            <person name="Thon M.R."/>
        </authorList>
    </citation>
    <scope>NUCLEOTIDE SEQUENCE</scope>
    <source>
        <strain evidence="3">CBS 125086</strain>
    </source>
</reference>
<feature type="domain" description="HpcH/HpaI aldolase/citrate lyase" evidence="2">
    <location>
        <begin position="14"/>
        <end position="86"/>
    </location>
</feature>
<evidence type="ECO:0000313" key="4">
    <source>
        <dbReference type="Proteomes" id="UP001230504"/>
    </source>
</evidence>
<dbReference type="InterPro" id="IPR005000">
    <property type="entry name" value="Aldolase/citrate-lyase_domain"/>
</dbReference>
<dbReference type="Proteomes" id="UP001230504">
    <property type="component" value="Unassembled WGS sequence"/>
</dbReference>
<dbReference type="EMBL" id="JAHLJV010000033">
    <property type="protein sequence ID" value="KAK1590253.1"/>
    <property type="molecule type" value="Genomic_DNA"/>
</dbReference>
<comment type="caution">
    <text evidence="3">The sequence shown here is derived from an EMBL/GenBank/DDBJ whole genome shotgun (WGS) entry which is preliminary data.</text>
</comment>
<dbReference type="AlphaFoldDB" id="A0AAD8V5I0"/>
<evidence type="ECO:0000259" key="2">
    <source>
        <dbReference type="Pfam" id="PF03328"/>
    </source>
</evidence>
<dbReference type="GeneID" id="85444323"/>
<organism evidence="3 4">
    <name type="scientific">Colletotrichum navitas</name>
    <dbReference type="NCBI Taxonomy" id="681940"/>
    <lineage>
        <taxon>Eukaryota</taxon>
        <taxon>Fungi</taxon>
        <taxon>Dikarya</taxon>
        <taxon>Ascomycota</taxon>
        <taxon>Pezizomycotina</taxon>
        <taxon>Sordariomycetes</taxon>
        <taxon>Hypocreomycetidae</taxon>
        <taxon>Glomerellales</taxon>
        <taxon>Glomerellaceae</taxon>
        <taxon>Colletotrichum</taxon>
        <taxon>Colletotrichum graminicola species complex</taxon>
    </lineage>
</organism>
<dbReference type="InterPro" id="IPR015813">
    <property type="entry name" value="Pyrv/PenolPyrv_kinase-like_dom"/>
</dbReference>
<keyword evidence="1" id="KW-0479">Metal-binding</keyword>
<dbReference type="SUPFAM" id="SSF51621">
    <property type="entry name" value="Phosphoenolpyruvate/pyruvate domain"/>
    <property type="match status" value="1"/>
</dbReference>
<dbReference type="InterPro" id="IPR040442">
    <property type="entry name" value="Pyrv_kinase-like_dom_sf"/>
</dbReference>
<dbReference type="Gene3D" id="3.20.20.60">
    <property type="entry name" value="Phosphoenolpyruvate-binding domains"/>
    <property type="match status" value="1"/>
</dbReference>
<dbReference type="GO" id="GO:0046872">
    <property type="term" value="F:metal ion binding"/>
    <property type="evidence" value="ECO:0007669"/>
    <property type="project" value="UniProtKB-KW"/>
</dbReference>
<sequence length="107" mass="11813">MSMANVNPMWSLSSVLLMIEVRESVENIDGITSVKTADVLLIGSNNLTIDLEVPSRFESPALREATEVTSQAFKKHGRIMGLASIYDNHKLHDWAIEKLGAHFFLGG</sequence>
<keyword evidence="4" id="KW-1185">Reference proteome</keyword>